<dbReference type="Proteomes" id="UP000770661">
    <property type="component" value="Unassembled WGS sequence"/>
</dbReference>
<feature type="chain" id="PRO_5035272903" evidence="1">
    <location>
        <begin position="16"/>
        <end position="250"/>
    </location>
</feature>
<reference evidence="2" key="1">
    <citation type="submission" date="2020-07" db="EMBL/GenBank/DDBJ databases">
        <title>The High-quality genome of the commercially important snow crab, Chionoecetes opilio.</title>
        <authorList>
            <person name="Jeong J.-H."/>
            <person name="Ryu S."/>
        </authorList>
    </citation>
    <scope>NUCLEOTIDE SEQUENCE</scope>
    <source>
        <strain evidence="2">MADBK_172401_WGS</strain>
        <tissue evidence="2">Digestive gland</tissue>
    </source>
</reference>
<dbReference type="AlphaFoldDB" id="A0A8J4Y2Z9"/>
<accession>A0A8J4Y2Z9</accession>
<proteinExistence type="predicted"/>
<protein>
    <submittedName>
        <fullName evidence="2">Uncharacterized protein</fullName>
    </submittedName>
</protein>
<organism evidence="2 3">
    <name type="scientific">Chionoecetes opilio</name>
    <name type="common">Atlantic snow crab</name>
    <name type="synonym">Cancer opilio</name>
    <dbReference type="NCBI Taxonomy" id="41210"/>
    <lineage>
        <taxon>Eukaryota</taxon>
        <taxon>Metazoa</taxon>
        <taxon>Ecdysozoa</taxon>
        <taxon>Arthropoda</taxon>
        <taxon>Crustacea</taxon>
        <taxon>Multicrustacea</taxon>
        <taxon>Malacostraca</taxon>
        <taxon>Eumalacostraca</taxon>
        <taxon>Eucarida</taxon>
        <taxon>Decapoda</taxon>
        <taxon>Pleocyemata</taxon>
        <taxon>Brachyura</taxon>
        <taxon>Eubrachyura</taxon>
        <taxon>Majoidea</taxon>
        <taxon>Majidae</taxon>
        <taxon>Chionoecetes</taxon>
    </lineage>
</organism>
<keyword evidence="3" id="KW-1185">Reference proteome</keyword>
<sequence length="250" mass="26569">MAFAGVITVFLAALAQETVTVTQTIRVPVTSDVWVSTVTQHTVTVTHLATDYSYVPAHPDTVTSVIAVTATPESAIQWRQPPGRRCPGTGSSSGTLEGVAAGPPDTWHSWTVLAASPSRFGGLPAPVAGEYRWSTGRQSFQGFGGSVTKAAQPSGGAPGGQGFSTCLQQTDCAHRHADCAVGHLTPSRNQCFLSYGVTLTQFASRLSPCLYRSVQINFFAVVRTVIDTVSRVVTDYRTLLNTVFVHGGYY</sequence>
<evidence type="ECO:0000313" key="2">
    <source>
        <dbReference type="EMBL" id="KAG0715781.1"/>
    </source>
</evidence>
<dbReference type="EMBL" id="JACEEZ010019399">
    <property type="protein sequence ID" value="KAG0715781.1"/>
    <property type="molecule type" value="Genomic_DNA"/>
</dbReference>
<name>A0A8J4Y2Z9_CHIOP</name>
<evidence type="ECO:0000313" key="3">
    <source>
        <dbReference type="Proteomes" id="UP000770661"/>
    </source>
</evidence>
<keyword evidence="1" id="KW-0732">Signal</keyword>
<evidence type="ECO:0000256" key="1">
    <source>
        <dbReference type="SAM" id="SignalP"/>
    </source>
</evidence>
<comment type="caution">
    <text evidence="2">The sequence shown here is derived from an EMBL/GenBank/DDBJ whole genome shotgun (WGS) entry which is preliminary data.</text>
</comment>
<feature type="signal peptide" evidence="1">
    <location>
        <begin position="1"/>
        <end position="15"/>
    </location>
</feature>
<gene>
    <name evidence="2" type="ORF">GWK47_011211</name>
</gene>